<dbReference type="OrthoDB" id="3249498at2759"/>
<sequence>MDDNFAFNPFLELVEYSGYDKPVHLPEAQVHLLSFWDELSIPYARAKQLNSETLTITGFLIDARHMSTTLPCQSCTDLVKQMLGWLNWGLNVQPLLRPALQSSYAKTSGMNIAHAPIYINAHVTRDLLFVADIFEKYDGIHMMKATTWSPQDADLIVFCNACLSGMALWIPSLSLAFITDCPPAPPGLIYNIFWFEALTILSALKWVNANVSPPPECLAIYTDNLNTVQIFDSFHAIPSLDELLLCACRTLIATGINLSI</sequence>
<proteinExistence type="predicted"/>
<dbReference type="EMBL" id="KZ084092">
    <property type="protein sequence ID" value="OSD05737.1"/>
    <property type="molecule type" value="Genomic_DNA"/>
</dbReference>
<evidence type="ECO:0000313" key="2">
    <source>
        <dbReference type="Proteomes" id="UP000193067"/>
    </source>
</evidence>
<keyword evidence="2" id="KW-1185">Reference proteome</keyword>
<organism evidence="1 2">
    <name type="scientific">Trametes coccinea (strain BRFM310)</name>
    <name type="common">Pycnoporus coccineus</name>
    <dbReference type="NCBI Taxonomy" id="1353009"/>
    <lineage>
        <taxon>Eukaryota</taxon>
        <taxon>Fungi</taxon>
        <taxon>Dikarya</taxon>
        <taxon>Basidiomycota</taxon>
        <taxon>Agaricomycotina</taxon>
        <taxon>Agaricomycetes</taxon>
        <taxon>Polyporales</taxon>
        <taxon>Polyporaceae</taxon>
        <taxon>Trametes</taxon>
    </lineage>
</organism>
<dbReference type="STRING" id="1353009.A0A1Y2IXC0"/>
<gene>
    <name evidence="1" type="ORF">PYCCODRAFT_1465071</name>
</gene>
<accession>A0A1Y2IXC0</accession>
<reference evidence="1 2" key="1">
    <citation type="journal article" date="2015" name="Biotechnol. Biofuels">
        <title>Enhanced degradation of softwood versus hardwood by the white-rot fungus Pycnoporus coccineus.</title>
        <authorList>
            <person name="Couturier M."/>
            <person name="Navarro D."/>
            <person name="Chevret D."/>
            <person name="Henrissat B."/>
            <person name="Piumi F."/>
            <person name="Ruiz-Duenas F.J."/>
            <person name="Martinez A.T."/>
            <person name="Grigoriev I.V."/>
            <person name="Riley R."/>
            <person name="Lipzen A."/>
            <person name="Berrin J.G."/>
            <person name="Master E.R."/>
            <person name="Rosso M.N."/>
        </authorList>
    </citation>
    <scope>NUCLEOTIDE SEQUENCE [LARGE SCALE GENOMIC DNA]</scope>
    <source>
        <strain evidence="1 2">BRFM310</strain>
    </source>
</reference>
<evidence type="ECO:0008006" key="3">
    <source>
        <dbReference type="Google" id="ProtNLM"/>
    </source>
</evidence>
<protein>
    <recommendedName>
        <fullName evidence="3">DNA/RNA polymerase</fullName>
    </recommendedName>
</protein>
<name>A0A1Y2IXC0_TRAC3</name>
<dbReference type="Proteomes" id="UP000193067">
    <property type="component" value="Unassembled WGS sequence"/>
</dbReference>
<evidence type="ECO:0000313" key="1">
    <source>
        <dbReference type="EMBL" id="OSD05737.1"/>
    </source>
</evidence>
<dbReference type="AlphaFoldDB" id="A0A1Y2IXC0"/>